<keyword evidence="2" id="KW-1185">Reference proteome</keyword>
<evidence type="ECO:0000313" key="2">
    <source>
        <dbReference type="Proteomes" id="UP000297975"/>
    </source>
</evidence>
<evidence type="ECO:0000313" key="1">
    <source>
        <dbReference type="EMBL" id="TFB21451.1"/>
    </source>
</evidence>
<accession>A0A4Y8IMM5</accession>
<dbReference type="EMBL" id="SOPW01000008">
    <property type="protein sequence ID" value="TFB21451.1"/>
    <property type="molecule type" value="Genomic_DNA"/>
</dbReference>
<proteinExistence type="predicted"/>
<name>A0A4Y8IMM5_9BACI</name>
<protein>
    <submittedName>
        <fullName evidence="1">Uncharacterized protein</fullName>
    </submittedName>
</protein>
<organism evidence="1 2">
    <name type="scientific">Filobacillus milosensis</name>
    <dbReference type="NCBI Taxonomy" id="94137"/>
    <lineage>
        <taxon>Bacteria</taxon>
        <taxon>Bacillati</taxon>
        <taxon>Bacillota</taxon>
        <taxon>Bacilli</taxon>
        <taxon>Bacillales</taxon>
        <taxon>Bacillaceae</taxon>
        <taxon>Filobacillus</taxon>
    </lineage>
</organism>
<sequence>MAILLGNLRMFNTSVLFIVYSTPSIGGVAVFDPKARTNLSAEISVSLTLIVCLDVNWASPLIKSIPRSFKPFSLSSSKALMILSFRS</sequence>
<dbReference type="Proteomes" id="UP000297975">
    <property type="component" value="Unassembled WGS sequence"/>
</dbReference>
<reference evidence="1 2" key="1">
    <citation type="submission" date="2019-03" db="EMBL/GenBank/DDBJ databases">
        <authorList>
            <person name="He R.-H."/>
        </authorList>
    </citation>
    <scope>NUCLEOTIDE SEQUENCE [LARGE SCALE GENOMIC DNA]</scope>
    <source>
        <strain evidence="2">SH 714</strain>
    </source>
</reference>
<dbReference type="AlphaFoldDB" id="A0A4Y8IMM5"/>
<gene>
    <name evidence="1" type="ORF">E3U55_09065</name>
</gene>
<comment type="caution">
    <text evidence="1">The sequence shown here is derived from an EMBL/GenBank/DDBJ whole genome shotgun (WGS) entry which is preliminary data.</text>
</comment>